<dbReference type="RefSeq" id="WP_129927727.1">
    <property type="nucleotide sequence ID" value="NZ_SEOO01000073.1"/>
</dbReference>
<evidence type="ECO:0000256" key="1">
    <source>
        <dbReference type="SAM" id="SignalP"/>
    </source>
</evidence>
<dbReference type="EMBL" id="SEOO01000073">
    <property type="protein sequence ID" value="RYM05605.1"/>
    <property type="molecule type" value="Genomic_DNA"/>
</dbReference>
<dbReference type="PROSITE" id="PS51257">
    <property type="entry name" value="PROKAR_LIPOPROTEIN"/>
    <property type="match status" value="1"/>
</dbReference>
<evidence type="ECO:0000313" key="4">
    <source>
        <dbReference type="Proteomes" id="UP000291572"/>
    </source>
</evidence>
<proteinExistence type="predicted"/>
<keyword evidence="1" id="KW-0732">Signal</keyword>
<evidence type="ECO:0000313" key="3">
    <source>
        <dbReference type="EMBL" id="RYM05605.1"/>
    </source>
</evidence>
<feature type="domain" description="Extensin-like C-terminal" evidence="2">
    <location>
        <begin position="52"/>
        <end position="222"/>
    </location>
</feature>
<dbReference type="InterPro" id="IPR009683">
    <property type="entry name" value="Extensin-like_C"/>
</dbReference>
<dbReference type="OrthoDB" id="9809788at2"/>
<feature type="signal peptide" evidence="1">
    <location>
        <begin position="1"/>
        <end position="20"/>
    </location>
</feature>
<reference evidence="3 4" key="1">
    <citation type="submission" date="2019-02" db="EMBL/GenBank/DDBJ databases">
        <authorList>
            <person name="Feng G."/>
        </authorList>
    </citation>
    <scope>NUCLEOTIDE SEQUENCE [LARGE SCALE GENOMIC DNA]</scope>
    <source>
        <strain evidence="3 4">CCTCC AB 2011146</strain>
    </source>
</reference>
<dbReference type="Pfam" id="PF06904">
    <property type="entry name" value="Extensin-like_C"/>
    <property type="match status" value="1"/>
</dbReference>
<accession>A0A8G2DW77</accession>
<sequence>MKLLPIIAYIAPMLALSACAGALPDRPSPSPARSPELPRSGTSIAGSEEARQCLAALQAAQVRFTPLPDRQFGGGCSAFNSVKLLDIGTPVTNIGAMTCSLAKNFAAWARYGVQPAARQIMGSEVVRIESYGTYSCRAIAGSTKISEHAHSNAIDIASFVLANGERINVKDSWRGDERQSRFLRVVHQSACKRFKTALGPDYNRAHEDHLHFDMGGAGGFCR</sequence>
<comment type="caution">
    <text evidence="3">The sequence shown here is derived from an EMBL/GenBank/DDBJ whole genome shotgun (WGS) entry which is preliminary data.</text>
</comment>
<dbReference type="AlphaFoldDB" id="A0A8G2DW77"/>
<feature type="chain" id="PRO_5034077572" evidence="1">
    <location>
        <begin position="21"/>
        <end position="222"/>
    </location>
</feature>
<evidence type="ECO:0000259" key="2">
    <source>
        <dbReference type="Pfam" id="PF06904"/>
    </source>
</evidence>
<dbReference type="Proteomes" id="UP000291572">
    <property type="component" value="Unassembled WGS sequence"/>
</dbReference>
<name>A0A8G2DW77_9SPHN</name>
<gene>
    <name evidence="3" type="ORF">EWH12_20995</name>
</gene>
<organism evidence="3 4">
    <name type="scientific">Sphingobium cupriresistens</name>
    <dbReference type="NCBI Taxonomy" id="1132417"/>
    <lineage>
        <taxon>Bacteria</taxon>
        <taxon>Pseudomonadati</taxon>
        <taxon>Pseudomonadota</taxon>
        <taxon>Alphaproteobacteria</taxon>
        <taxon>Sphingomonadales</taxon>
        <taxon>Sphingomonadaceae</taxon>
        <taxon>Sphingobium</taxon>
    </lineage>
</organism>
<protein>
    <submittedName>
        <fullName evidence="3">Extensin family protein</fullName>
    </submittedName>
</protein>